<keyword evidence="2" id="KW-1185">Reference proteome</keyword>
<proteinExistence type="predicted"/>
<evidence type="ECO:0000313" key="2">
    <source>
        <dbReference type="Proteomes" id="UP001060085"/>
    </source>
</evidence>
<dbReference type="Proteomes" id="UP001060085">
    <property type="component" value="Linkage Group LG07"/>
</dbReference>
<comment type="caution">
    <text evidence="1">The sequence shown here is derived from an EMBL/GenBank/DDBJ whole genome shotgun (WGS) entry which is preliminary data.</text>
</comment>
<sequence length="184" mass="21839">MYLFKIQGTSKSRSGSSSEAERTTEAKDKILTKALGEDPKGRVRCMGEGLSKKSLKNDASARVQSQVRQVRAESQEKIVQIEQERERERQERELEREEHEREREENKKGKEEMMASMERFLREQCRIWAILPKFWYHHLAMLRFLPESVLPLFILRHTSTEVMRDCHHLLLVRNGFEEKDYVAF</sequence>
<name>A0ACC0A3I7_CATRO</name>
<dbReference type="EMBL" id="CM044707">
    <property type="protein sequence ID" value="KAI5653963.1"/>
    <property type="molecule type" value="Genomic_DNA"/>
</dbReference>
<protein>
    <submittedName>
        <fullName evidence="1">Uncharacterized protein</fullName>
    </submittedName>
</protein>
<accession>A0ACC0A3I7</accession>
<reference evidence="2" key="1">
    <citation type="journal article" date="2023" name="Nat. Plants">
        <title>Single-cell RNA sequencing provides a high-resolution roadmap for understanding the multicellular compartmentation of specialized metabolism.</title>
        <authorList>
            <person name="Sun S."/>
            <person name="Shen X."/>
            <person name="Li Y."/>
            <person name="Li Y."/>
            <person name="Wang S."/>
            <person name="Li R."/>
            <person name="Zhang H."/>
            <person name="Shen G."/>
            <person name="Guo B."/>
            <person name="Wei J."/>
            <person name="Xu J."/>
            <person name="St-Pierre B."/>
            <person name="Chen S."/>
            <person name="Sun C."/>
        </authorList>
    </citation>
    <scope>NUCLEOTIDE SEQUENCE [LARGE SCALE GENOMIC DNA]</scope>
</reference>
<evidence type="ECO:0000313" key="1">
    <source>
        <dbReference type="EMBL" id="KAI5653963.1"/>
    </source>
</evidence>
<organism evidence="1 2">
    <name type="scientific">Catharanthus roseus</name>
    <name type="common">Madagascar periwinkle</name>
    <name type="synonym">Vinca rosea</name>
    <dbReference type="NCBI Taxonomy" id="4058"/>
    <lineage>
        <taxon>Eukaryota</taxon>
        <taxon>Viridiplantae</taxon>
        <taxon>Streptophyta</taxon>
        <taxon>Embryophyta</taxon>
        <taxon>Tracheophyta</taxon>
        <taxon>Spermatophyta</taxon>
        <taxon>Magnoliopsida</taxon>
        <taxon>eudicotyledons</taxon>
        <taxon>Gunneridae</taxon>
        <taxon>Pentapetalae</taxon>
        <taxon>asterids</taxon>
        <taxon>lamiids</taxon>
        <taxon>Gentianales</taxon>
        <taxon>Apocynaceae</taxon>
        <taxon>Rauvolfioideae</taxon>
        <taxon>Vinceae</taxon>
        <taxon>Catharanthinae</taxon>
        <taxon>Catharanthus</taxon>
    </lineage>
</organism>
<gene>
    <name evidence="1" type="ORF">M9H77_31150</name>
</gene>